<dbReference type="Proteomes" id="UP001282284">
    <property type="component" value="Unassembled WGS sequence"/>
</dbReference>
<gene>
    <name evidence="2" type="ORF">QT711_02280</name>
</gene>
<proteinExistence type="predicted"/>
<evidence type="ECO:0000256" key="1">
    <source>
        <dbReference type="SAM" id="MobiDB-lite"/>
    </source>
</evidence>
<reference evidence="2 3" key="1">
    <citation type="submission" date="2023-06" db="EMBL/GenBank/DDBJ databases">
        <title>Sporosarcina sp. nov., isolated from Korean traditional fermented seafood 'Jeotgal'.</title>
        <authorList>
            <person name="Yang A.I."/>
            <person name="Shin N.-R."/>
        </authorList>
    </citation>
    <scope>NUCLEOTIDE SEQUENCE [LARGE SCALE GENOMIC DNA]</scope>
    <source>
        <strain evidence="2 3">KCTC13119</strain>
    </source>
</reference>
<feature type="region of interest" description="Disordered" evidence="1">
    <location>
        <begin position="1"/>
        <end position="31"/>
    </location>
</feature>
<name>A0ABU4G4W4_9BACL</name>
<dbReference type="RefSeq" id="WP_317941863.1">
    <property type="nucleotide sequence ID" value="NZ_JAUBDI010000001.1"/>
</dbReference>
<feature type="compositionally biased region" description="Polar residues" evidence="1">
    <location>
        <begin position="9"/>
        <end position="22"/>
    </location>
</feature>
<dbReference type="EMBL" id="JAUBDI010000001">
    <property type="protein sequence ID" value="MDW0111996.1"/>
    <property type="molecule type" value="Genomic_DNA"/>
</dbReference>
<evidence type="ECO:0000313" key="2">
    <source>
        <dbReference type="EMBL" id="MDW0111996.1"/>
    </source>
</evidence>
<accession>A0ABU4G4W4</accession>
<evidence type="ECO:0008006" key="4">
    <source>
        <dbReference type="Google" id="ProtNLM"/>
    </source>
</evidence>
<sequence>MGKDEHKTGGNNASSLPQTPKNQKIKPKDMQEEIAKEFAELRQDRRKKKQVRWP</sequence>
<evidence type="ECO:0000313" key="3">
    <source>
        <dbReference type="Proteomes" id="UP001282284"/>
    </source>
</evidence>
<comment type="caution">
    <text evidence="2">The sequence shown here is derived from an EMBL/GenBank/DDBJ whole genome shotgun (WGS) entry which is preliminary data.</text>
</comment>
<protein>
    <recommendedName>
        <fullName evidence="4">YfhD-like protein</fullName>
    </recommendedName>
</protein>
<keyword evidence="3" id="KW-1185">Reference proteome</keyword>
<organism evidence="2 3">
    <name type="scientific">Sporosarcina saromensis</name>
    <dbReference type="NCBI Taxonomy" id="359365"/>
    <lineage>
        <taxon>Bacteria</taxon>
        <taxon>Bacillati</taxon>
        <taxon>Bacillota</taxon>
        <taxon>Bacilli</taxon>
        <taxon>Bacillales</taxon>
        <taxon>Caryophanaceae</taxon>
        <taxon>Sporosarcina</taxon>
    </lineage>
</organism>